<dbReference type="Pfam" id="PF09359">
    <property type="entry name" value="VTC"/>
    <property type="match status" value="1"/>
</dbReference>
<feature type="region of interest" description="Disordered" evidence="1">
    <location>
        <begin position="266"/>
        <end position="294"/>
    </location>
</feature>
<evidence type="ECO:0000313" key="3">
    <source>
        <dbReference type="EMBL" id="XCH30376.1"/>
    </source>
</evidence>
<dbReference type="SUPFAM" id="SSF55154">
    <property type="entry name" value="CYTH-like phosphatases"/>
    <property type="match status" value="1"/>
</dbReference>
<dbReference type="RefSeq" id="WP_353708310.1">
    <property type="nucleotide sequence ID" value="NZ_CP159290.1"/>
</dbReference>
<protein>
    <submittedName>
        <fullName evidence="3">Polyphosphate polymerase domain-containing protein</fullName>
    </submittedName>
</protein>
<feature type="compositionally biased region" description="Low complexity" evidence="1">
    <location>
        <begin position="269"/>
        <end position="283"/>
    </location>
</feature>
<organism evidence="3">
    <name type="scientific">Cellulosimicrobium sp. ES-005</name>
    <dbReference type="NCBI Taxonomy" id="3163031"/>
    <lineage>
        <taxon>Bacteria</taxon>
        <taxon>Bacillati</taxon>
        <taxon>Actinomycetota</taxon>
        <taxon>Actinomycetes</taxon>
        <taxon>Micrococcales</taxon>
        <taxon>Promicromonosporaceae</taxon>
        <taxon>Cellulosimicrobium</taxon>
    </lineage>
</organism>
<name>A0AAU8G2V6_9MICO</name>
<dbReference type="Gene3D" id="3.20.100.30">
    <property type="entry name" value="VTC, catalytic tunnel domain"/>
    <property type="match status" value="1"/>
</dbReference>
<sequence>MSPRTVTADDRVRAVLYPLDGVGLDKLVDAAALLTRVDRKYVLPVDDALTVLAALAPTTGARVLEIDGARSAAYESVYFDTPDLASFRLTATRRRRRFKVRTRTYLDSGASFLEVKTRAARGTTLKQRVAHDGCPTALGADRTFVGRTLAAEGIEGVPEHALAPGLVSRYRRTTLLLPRADGAARATVDTGLTWELDQPGAHAPLTWTVPHLVVVETKGGSTPSDLDRLLWRHGHRPERISKYGTGLALLRPDLPDGPWRRVIRRHLSPSPDATAPAGTTTPPARTPGHDDRSL</sequence>
<dbReference type="InterPro" id="IPR042267">
    <property type="entry name" value="VTC_sf"/>
</dbReference>
<evidence type="ECO:0000259" key="2">
    <source>
        <dbReference type="Pfam" id="PF09359"/>
    </source>
</evidence>
<feature type="domain" description="VTC" evidence="2">
    <location>
        <begin position="36"/>
        <end position="250"/>
    </location>
</feature>
<dbReference type="GO" id="GO:0006799">
    <property type="term" value="P:polyphosphate biosynthetic process"/>
    <property type="evidence" value="ECO:0007669"/>
    <property type="project" value="UniProtKB-ARBA"/>
</dbReference>
<dbReference type="InterPro" id="IPR033469">
    <property type="entry name" value="CYTH-like_dom_sf"/>
</dbReference>
<gene>
    <name evidence="3" type="ORF">ABRQ22_01375</name>
</gene>
<dbReference type="AlphaFoldDB" id="A0AAU8G2V6"/>
<dbReference type="CDD" id="cd07750">
    <property type="entry name" value="PolyPPase_VTC_like"/>
    <property type="match status" value="1"/>
</dbReference>
<proteinExistence type="predicted"/>
<dbReference type="InterPro" id="IPR018966">
    <property type="entry name" value="VTC_domain"/>
</dbReference>
<accession>A0AAU8G2V6</accession>
<dbReference type="EMBL" id="CP159290">
    <property type="protein sequence ID" value="XCH30376.1"/>
    <property type="molecule type" value="Genomic_DNA"/>
</dbReference>
<evidence type="ECO:0000256" key="1">
    <source>
        <dbReference type="SAM" id="MobiDB-lite"/>
    </source>
</evidence>
<reference evidence="3" key="1">
    <citation type="submission" date="2024-06" db="EMBL/GenBank/DDBJ databases">
        <title>Complete genome sequence of the cellulolytic actinobacterium, Cellulosimicrobium ES-005.</title>
        <authorList>
            <person name="Matthews C.T."/>
            <person name="Underwood K.D."/>
            <person name="Ghanchi K.M."/>
            <person name="Fields S.D."/>
            <person name="Gardner S.G."/>
        </authorList>
    </citation>
    <scope>NUCLEOTIDE SEQUENCE</scope>
    <source>
        <strain evidence="3">ES-005</strain>
    </source>
</reference>